<name>A0ABV6VF43_9ACTN</name>
<sequence length="220" mass="22039">MTALPPPRTEPAAPEPAAEPAAPAPSAPRPDRRSLALMLLLTVLGAAVVLLAAGQTWARGSVAFQGTPLRISATGAQTSGLPSALALVGLAAAVAVFAVRGRARQAIGVLLALAGAGVAASALTAATGVGALDRRAARAVGLTRAVATGAGHTAWPWTAALGGLLLLLAGLLVLARGRDWPGMSSRYEAPGATRRRAEAPAPEAPADLWKALDRGEDPTR</sequence>
<keyword evidence="6" id="KW-1185">Reference proteome</keyword>
<dbReference type="EMBL" id="JBHEZX010000011">
    <property type="protein sequence ID" value="MFC1412354.1"/>
    <property type="molecule type" value="Genomic_DNA"/>
</dbReference>
<proteinExistence type="predicted"/>
<feature type="transmembrane region" description="Helical" evidence="2">
    <location>
        <begin position="78"/>
        <end position="99"/>
    </location>
</feature>
<dbReference type="Proteomes" id="UP001592530">
    <property type="component" value="Unassembled WGS sequence"/>
</dbReference>
<dbReference type="InterPro" id="IPR019051">
    <property type="entry name" value="Trp_biosyn_TM_oprn/chp"/>
</dbReference>
<accession>A0ABV6VF43</accession>
<protein>
    <submittedName>
        <fullName evidence="3">TIGR02234 family membrane protein</fullName>
    </submittedName>
</protein>
<keyword evidence="2" id="KW-0812">Transmembrane</keyword>
<evidence type="ECO:0000256" key="2">
    <source>
        <dbReference type="SAM" id="Phobius"/>
    </source>
</evidence>
<gene>
    <name evidence="4" type="ORF">ACEZDB_29745</name>
    <name evidence="3" type="ORF">ACEZDG_24095</name>
</gene>
<feature type="transmembrane region" description="Helical" evidence="2">
    <location>
        <begin position="154"/>
        <end position="175"/>
    </location>
</feature>
<organism evidence="3 6">
    <name type="scientific">Streptacidiphilus alkalitolerans</name>
    <dbReference type="NCBI Taxonomy" id="3342712"/>
    <lineage>
        <taxon>Bacteria</taxon>
        <taxon>Bacillati</taxon>
        <taxon>Actinomycetota</taxon>
        <taxon>Actinomycetes</taxon>
        <taxon>Kitasatosporales</taxon>
        <taxon>Streptomycetaceae</taxon>
        <taxon>Streptacidiphilus</taxon>
    </lineage>
</organism>
<reference evidence="5 6" key="1">
    <citation type="submission" date="2024-09" db="EMBL/GenBank/DDBJ databases">
        <authorList>
            <person name="Lee S.D."/>
        </authorList>
    </citation>
    <scope>NUCLEOTIDE SEQUENCE [LARGE SCALE GENOMIC DNA]</scope>
    <source>
        <strain evidence="3 6">N1-1</strain>
        <strain evidence="4 5">N1-3</strain>
    </source>
</reference>
<keyword evidence="2" id="KW-1133">Transmembrane helix</keyword>
<feature type="compositionally biased region" description="Low complexity" evidence="1">
    <location>
        <begin position="10"/>
        <end position="21"/>
    </location>
</feature>
<keyword evidence="2" id="KW-0472">Membrane</keyword>
<feature type="transmembrane region" description="Helical" evidence="2">
    <location>
        <begin position="35"/>
        <end position="58"/>
    </location>
</feature>
<evidence type="ECO:0000313" key="5">
    <source>
        <dbReference type="Proteomes" id="UP001592530"/>
    </source>
</evidence>
<dbReference type="EMBL" id="JBHEZY010000015">
    <property type="protein sequence ID" value="MFC1434834.1"/>
    <property type="molecule type" value="Genomic_DNA"/>
</dbReference>
<evidence type="ECO:0000313" key="3">
    <source>
        <dbReference type="EMBL" id="MFC1412354.1"/>
    </source>
</evidence>
<dbReference type="Pfam" id="PF09534">
    <property type="entry name" value="Trp_oprn_chp"/>
    <property type="match status" value="1"/>
</dbReference>
<feature type="transmembrane region" description="Helical" evidence="2">
    <location>
        <begin position="106"/>
        <end position="132"/>
    </location>
</feature>
<dbReference type="InterPro" id="IPR011746">
    <property type="entry name" value="Trp_synth-assoc_CHP"/>
</dbReference>
<dbReference type="RefSeq" id="WP_380512984.1">
    <property type="nucleotide sequence ID" value="NZ_JBHEZX010000011.1"/>
</dbReference>
<evidence type="ECO:0000313" key="6">
    <source>
        <dbReference type="Proteomes" id="UP001592582"/>
    </source>
</evidence>
<feature type="compositionally biased region" description="Basic and acidic residues" evidence="1">
    <location>
        <begin position="210"/>
        <end position="220"/>
    </location>
</feature>
<feature type="region of interest" description="Disordered" evidence="1">
    <location>
        <begin position="1"/>
        <end position="29"/>
    </location>
</feature>
<evidence type="ECO:0000313" key="4">
    <source>
        <dbReference type="EMBL" id="MFC1434834.1"/>
    </source>
</evidence>
<feature type="region of interest" description="Disordered" evidence="1">
    <location>
        <begin position="185"/>
        <end position="220"/>
    </location>
</feature>
<dbReference type="NCBIfam" id="TIGR02234">
    <property type="entry name" value="trp_oprn_chp"/>
    <property type="match status" value="1"/>
</dbReference>
<comment type="caution">
    <text evidence="3">The sequence shown here is derived from an EMBL/GenBank/DDBJ whole genome shotgun (WGS) entry which is preliminary data.</text>
</comment>
<evidence type="ECO:0000256" key="1">
    <source>
        <dbReference type="SAM" id="MobiDB-lite"/>
    </source>
</evidence>
<dbReference type="Proteomes" id="UP001592582">
    <property type="component" value="Unassembled WGS sequence"/>
</dbReference>